<organism evidence="1">
    <name type="scientific">Arundo donax</name>
    <name type="common">Giant reed</name>
    <name type="synonym">Donax arundinaceus</name>
    <dbReference type="NCBI Taxonomy" id="35708"/>
    <lineage>
        <taxon>Eukaryota</taxon>
        <taxon>Viridiplantae</taxon>
        <taxon>Streptophyta</taxon>
        <taxon>Embryophyta</taxon>
        <taxon>Tracheophyta</taxon>
        <taxon>Spermatophyta</taxon>
        <taxon>Magnoliopsida</taxon>
        <taxon>Liliopsida</taxon>
        <taxon>Poales</taxon>
        <taxon>Poaceae</taxon>
        <taxon>PACMAD clade</taxon>
        <taxon>Arundinoideae</taxon>
        <taxon>Arundineae</taxon>
        <taxon>Arundo</taxon>
    </lineage>
</organism>
<reference evidence="1" key="1">
    <citation type="submission" date="2014-09" db="EMBL/GenBank/DDBJ databases">
        <authorList>
            <person name="Magalhaes I.L.F."/>
            <person name="Oliveira U."/>
            <person name="Santos F.R."/>
            <person name="Vidigal T.H.D.A."/>
            <person name="Brescovit A.D."/>
            <person name="Santos A.J."/>
        </authorList>
    </citation>
    <scope>NUCLEOTIDE SEQUENCE</scope>
    <source>
        <tissue evidence="1">Shoot tissue taken approximately 20 cm above the soil surface</tissue>
    </source>
</reference>
<dbReference type="AlphaFoldDB" id="A0A0A8YNV2"/>
<protein>
    <submittedName>
        <fullName evidence="1">Uncharacterized protein</fullName>
    </submittedName>
</protein>
<name>A0A0A8YNV2_ARUDO</name>
<accession>A0A0A8YNV2</accession>
<dbReference type="EMBL" id="GBRH01270412">
    <property type="protein sequence ID" value="JAD27483.1"/>
    <property type="molecule type" value="Transcribed_RNA"/>
</dbReference>
<reference evidence="1" key="2">
    <citation type="journal article" date="2015" name="Data Brief">
        <title>Shoot transcriptome of the giant reed, Arundo donax.</title>
        <authorList>
            <person name="Barrero R.A."/>
            <person name="Guerrero F.D."/>
            <person name="Moolhuijzen P."/>
            <person name="Goolsby J.A."/>
            <person name="Tidwell J."/>
            <person name="Bellgard S.E."/>
            <person name="Bellgard M.I."/>
        </authorList>
    </citation>
    <scope>NUCLEOTIDE SEQUENCE</scope>
    <source>
        <tissue evidence="1">Shoot tissue taken approximately 20 cm above the soil surface</tissue>
    </source>
</reference>
<proteinExistence type="predicted"/>
<sequence>MPRLVIAEHVRQLIDRTDTTRAWELFSAW</sequence>
<evidence type="ECO:0000313" key="1">
    <source>
        <dbReference type="EMBL" id="JAD27483.1"/>
    </source>
</evidence>